<dbReference type="EMBL" id="JACXJA010000010">
    <property type="protein sequence ID" value="MBD2862295.1"/>
    <property type="molecule type" value="Genomic_DNA"/>
</dbReference>
<dbReference type="InterPro" id="IPR052023">
    <property type="entry name" value="Histidine_kinase_KdpD"/>
</dbReference>
<gene>
    <name evidence="2" type="ORF">IDH45_09900</name>
</gene>
<dbReference type="Pfam" id="PF00582">
    <property type="entry name" value="Usp"/>
    <property type="match status" value="1"/>
</dbReference>
<dbReference type="SUPFAM" id="SSF52402">
    <property type="entry name" value="Adenine nucleotide alpha hydrolases-like"/>
    <property type="match status" value="1"/>
</dbReference>
<comment type="caution">
    <text evidence="2">The sequence shown here is derived from an EMBL/GenBank/DDBJ whole genome shotgun (WGS) entry which is preliminary data.</text>
</comment>
<dbReference type="RefSeq" id="WP_190927041.1">
    <property type="nucleotide sequence ID" value="NZ_JACXJA010000010.1"/>
</dbReference>
<accession>A0A927GZ60</accession>
<protein>
    <submittedName>
        <fullName evidence="2">Universal stress protein</fullName>
    </submittedName>
</protein>
<evidence type="ECO:0000259" key="1">
    <source>
        <dbReference type="Pfam" id="PF00582"/>
    </source>
</evidence>
<proteinExistence type="predicted"/>
<feature type="domain" description="UspA" evidence="1">
    <location>
        <begin position="14"/>
        <end position="130"/>
    </location>
</feature>
<name>A0A927GZ60_9BACL</name>
<keyword evidence="3" id="KW-1185">Reference proteome</keyword>
<organism evidence="2 3">
    <name type="scientific">Paenibacillus oceani</name>
    <dbReference type="NCBI Taxonomy" id="2772510"/>
    <lineage>
        <taxon>Bacteria</taxon>
        <taxon>Bacillati</taxon>
        <taxon>Bacillota</taxon>
        <taxon>Bacilli</taxon>
        <taxon>Bacillales</taxon>
        <taxon>Paenibacillaceae</taxon>
        <taxon>Paenibacillus</taxon>
    </lineage>
</organism>
<dbReference type="GO" id="GO:0005886">
    <property type="term" value="C:plasma membrane"/>
    <property type="evidence" value="ECO:0007669"/>
    <property type="project" value="TreeGrafter"/>
</dbReference>
<dbReference type="InterPro" id="IPR014729">
    <property type="entry name" value="Rossmann-like_a/b/a_fold"/>
</dbReference>
<dbReference type="AlphaFoldDB" id="A0A927GZ60"/>
<dbReference type="InterPro" id="IPR006016">
    <property type="entry name" value="UspA"/>
</dbReference>
<dbReference type="GO" id="GO:0000155">
    <property type="term" value="F:phosphorelay sensor kinase activity"/>
    <property type="evidence" value="ECO:0007669"/>
    <property type="project" value="TreeGrafter"/>
</dbReference>
<reference evidence="2" key="1">
    <citation type="submission" date="2020-09" db="EMBL/GenBank/DDBJ databases">
        <title>A novel bacterium of genus Paenibacillus, isolated from South China Sea.</title>
        <authorList>
            <person name="Huang H."/>
            <person name="Mo K."/>
            <person name="Hu Y."/>
        </authorList>
    </citation>
    <scope>NUCLEOTIDE SEQUENCE</scope>
    <source>
        <strain evidence="2">IB182363</strain>
    </source>
</reference>
<dbReference type="PANTHER" id="PTHR45569">
    <property type="entry name" value="SENSOR PROTEIN KDPD"/>
    <property type="match status" value="1"/>
</dbReference>
<sequence>MITTSNSKITETEEKILVCLYYGPSSELLIRRGWKLATALQAPLTLLTVDPIHDNRYSEAREKNMAFWSSMAETLQAELIVEKSDSRNVAEVIADIANEKRITQIIIGQSAQTKWEEITKGSIINQLLHLIEGVDIHIVSVRRERQKQDEDYEAGVKAYLVRDGNRLLLRLNSLAPDKIEGVFYRSVHTDFNTGVFKADDGGMKYLICDGIASTIDTKPSP</sequence>
<evidence type="ECO:0000313" key="3">
    <source>
        <dbReference type="Proteomes" id="UP000639396"/>
    </source>
</evidence>
<evidence type="ECO:0000313" key="2">
    <source>
        <dbReference type="EMBL" id="MBD2862295.1"/>
    </source>
</evidence>
<dbReference type="Proteomes" id="UP000639396">
    <property type="component" value="Unassembled WGS sequence"/>
</dbReference>
<dbReference type="Gene3D" id="3.40.50.620">
    <property type="entry name" value="HUPs"/>
    <property type="match status" value="1"/>
</dbReference>
<dbReference type="PANTHER" id="PTHR45569:SF1">
    <property type="entry name" value="SENSOR PROTEIN KDPD"/>
    <property type="match status" value="1"/>
</dbReference>